<feature type="compositionally biased region" description="Basic and acidic residues" evidence="1">
    <location>
        <begin position="79"/>
        <end position="91"/>
    </location>
</feature>
<evidence type="ECO:0000256" key="1">
    <source>
        <dbReference type="SAM" id="MobiDB-lite"/>
    </source>
</evidence>
<organism evidence="2 3">
    <name type="scientific">Streptomyces nanshensis</name>
    <dbReference type="NCBI Taxonomy" id="518642"/>
    <lineage>
        <taxon>Bacteria</taxon>
        <taxon>Bacillati</taxon>
        <taxon>Actinomycetota</taxon>
        <taxon>Actinomycetes</taxon>
        <taxon>Kitasatosporales</taxon>
        <taxon>Streptomycetaceae</taxon>
        <taxon>Streptomyces</taxon>
    </lineage>
</organism>
<gene>
    <name evidence="2" type="ORF">AN218_18360</name>
</gene>
<name>A0A1E7L251_9ACTN</name>
<reference evidence="2 3" key="1">
    <citation type="journal article" date="2016" name="Front. Microbiol.">
        <title>Comparative Genomics Analysis of Streptomyces Species Reveals Their Adaptation to the Marine Environment and Their Diversity at the Genomic Level.</title>
        <authorList>
            <person name="Tian X."/>
            <person name="Zhang Z."/>
            <person name="Yang T."/>
            <person name="Chen M."/>
            <person name="Li J."/>
            <person name="Chen F."/>
            <person name="Yang J."/>
            <person name="Li W."/>
            <person name="Zhang B."/>
            <person name="Zhang Z."/>
            <person name="Wu J."/>
            <person name="Zhang C."/>
            <person name="Long L."/>
            <person name="Xiao J."/>
        </authorList>
    </citation>
    <scope>NUCLEOTIDE SEQUENCE [LARGE SCALE GENOMIC DNA]</scope>
    <source>
        <strain evidence="2 3">SCSIO 10429</strain>
    </source>
</reference>
<keyword evidence="3" id="KW-1185">Reference proteome</keyword>
<protein>
    <submittedName>
        <fullName evidence="2">Uncharacterized protein</fullName>
    </submittedName>
</protein>
<sequence length="350" mass="37825">MTDYLPHVATVPFVLGCPEDLPATVPAVEAARPPGGAAVVARLSDPAARTGLRPLLDAVRAARRELGQSDSVLIEDDPRESRPNRDNDEAFGIERHRGRPLALLLGALLAAFEGVLEVVEEQGTGLDEANWQDLVDGFEVIADWTADPRRVPRPPAVPPPREVTRSSHLDGLRRWVRGHHVFMAFAQGCALAVSSLTAAVEDGDQETAAVAAAVATRMMRASRAALRFAGDATEDQYQEEIRPTLMPPIAPPQMSGLRWRDHEALVRALTDSGPAWSSLAARHPELLEEFRAALDETYDAHMGVCGHFVGSESPSLLATSRSHRPAVGVLGQFHRMRAGLLPDAGGEEKR</sequence>
<dbReference type="EMBL" id="LJGW01000311">
    <property type="protein sequence ID" value="OEV10267.1"/>
    <property type="molecule type" value="Genomic_DNA"/>
</dbReference>
<proteinExistence type="predicted"/>
<dbReference type="PATRIC" id="fig|518642.10.peg.4249"/>
<feature type="region of interest" description="Disordered" evidence="1">
    <location>
        <begin position="69"/>
        <end position="91"/>
    </location>
</feature>
<dbReference type="RefSeq" id="WP_070017979.1">
    <property type="nucleotide sequence ID" value="NZ_LJGW01000311.1"/>
</dbReference>
<evidence type="ECO:0000313" key="2">
    <source>
        <dbReference type="EMBL" id="OEV10267.1"/>
    </source>
</evidence>
<comment type="caution">
    <text evidence="2">The sequence shown here is derived from an EMBL/GenBank/DDBJ whole genome shotgun (WGS) entry which is preliminary data.</text>
</comment>
<dbReference type="Proteomes" id="UP000176005">
    <property type="component" value="Unassembled WGS sequence"/>
</dbReference>
<evidence type="ECO:0000313" key="3">
    <source>
        <dbReference type="Proteomes" id="UP000176005"/>
    </source>
</evidence>
<dbReference type="AlphaFoldDB" id="A0A1E7L251"/>
<accession>A0A1E7L251</accession>